<gene>
    <name evidence="1" type="ORF">HELGO_WM45887</name>
</gene>
<proteinExistence type="predicted"/>
<evidence type="ECO:0000313" key="1">
    <source>
        <dbReference type="EMBL" id="CAA6821834.1"/>
    </source>
</evidence>
<accession>A0A6S6TQX9</accession>
<organism evidence="1">
    <name type="scientific">uncultured Aureispira sp</name>
    <dbReference type="NCBI Taxonomy" id="1331704"/>
    <lineage>
        <taxon>Bacteria</taxon>
        <taxon>Pseudomonadati</taxon>
        <taxon>Bacteroidota</taxon>
        <taxon>Saprospiria</taxon>
        <taxon>Saprospirales</taxon>
        <taxon>Saprospiraceae</taxon>
        <taxon>Aureispira</taxon>
        <taxon>environmental samples</taxon>
    </lineage>
</organism>
<dbReference type="AlphaFoldDB" id="A0A6S6TQX9"/>
<sequence length="177" mass="19884">MILKKIILPCLFLLVTFQDGFSQGQVSQYLHQILSVDEDEDNRPSSIYIKLHTSRVEVHQMKGTRMMVTGKVLLGVPNVFFLDALIEKGRYKLFLSSDGSNGLRLEDKYRQAMILKEGKCKEEVSYVIYVPETVTSAAFENTSTGKTSAISIKKREQPLVAAPAPVDEGPQVFIKEK</sequence>
<reference evidence="1" key="1">
    <citation type="submission" date="2020-01" db="EMBL/GenBank/DDBJ databases">
        <authorList>
            <person name="Meier V. D."/>
            <person name="Meier V D."/>
        </authorList>
    </citation>
    <scope>NUCLEOTIDE SEQUENCE</scope>
    <source>
        <strain evidence="1">HLG_WM_MAG_10</strain>
    </source>
</reference>
<dbReference type="EMBL" id="CACVAQ010000303">
    <property type="protein sequence ID" value="CAA6821834.1"/>
    <property type="molecule type" value="Genomic_DNA"/>
</dbReference>
<name>A0A6S6TQX9_9BACT</name>
<protein>
    <submittedName>
        <fullName evidence="1">Uncharacterized protein</fullName>
    </submittedName>
</protein>